<dbReference type="InterPro" id="IPR036071">
    <property type="entry name" value="AMMECR1_dom_sf"/>
</dbReference>
<dbReference type="InterPro" id="IPR002733">
    <property type="entry name" value="AMMECR1_domain"/>
</dbReference>
<evidence type="ECO:0000313" key="3">
    <source>
        <dbReference type="Proteomes" id="UP001497744"/>
    </source>
</evidence>
<dbReference type="Proteomes" id="UP001497744">
    <property type="component" value="Unassembled WGS sequence"/>
</dbReference>
<proteinExistence type="predicted"/>
<gene>
    <name evidence="2" type="ORF">BcabD6B2_39010</name>
</gene>
<keyword evidence="3" id="KW-1185">Reference proteome</keyword>
<evidence type="ECO:0000259" key="1">
    <source>
        <dbReference type="PROSITE" id="PS51112"/>
    </source>
</evidence>
<reference evidence="2 3" key="1">
    <citation type="submission" date="2021-06" db="EMBL/GenBank/DDBJ databases">
        <title>Genome sequence of Babesia caballi.</title>
        <authorList>
            <person name="Yamagishi J."/>
            <person name="Kidaka T."/>
            <person name="Ochi A."/>
        </authorList>
    </citation>
    <scope>NUCLEOTIDE SEQUENCE [LARGE SCALE GENOMIC DNA]</scope>
    <source>
        <strain evidence="2">USDA-D6B2</strain>
    </source>
</reference>
<comment type="caution">
    <text evidence="2">The sequence shown here is derived from an EMBL/GenBank/DDBJ whole genome shotgun (WGS) entry which is preliminary data.</text>
</comment>
<dbReference type="RefSeq" id="XP_067716535.1">
    <property type="nucleotide sequence ID" value="XM_067860434.1"/>
</dbReference>
<dbReference type="PANTHER" id="PTHR13016:SF0">
    <property type="entry name" value="AMME SYNDROME CANDIDATE GENE 1 PROTEIN"/>
    <property type="match status" value="1"/>
</dbReference>
<protein>
    <submittedName>
        <fullName evidence="2">DUF51 family protein</fullName>
    </submittedName>
</protein>
<dbReference type="GeneID" id="94195947"/>
<name>A0AAV4LZ98_BABCB</name>
<organism evidence="2 3">
    <name type="scientific">Babesia caballi</name>
    <dbReference type="NCBI Taxonomy" id="5871"/>
    <lineage>
        <taxon>Eukaryota</taxon>
        <taxon>Sar</taxon>
        <taxon>Alveolata</taxon>
        <taxon>Apicomplexa</taxon>
        <taxon>Aconoidasida</taxon>
        <taxon>Piroplasmida</taxon>
        <taxon>Babesiidae</taxon>
        <taxon>Babesia</taxon>
    </lineage>
</organism>
<dbReference type="SUPFAM" id="SSF143447">
    <property type="entry name" value="AMMECR1-like"/>
    <property type="match status" value="1"/>
</dbReference>
<sequence length="161" mass="18253">MRVSAGASVLSRKSPLHDSVGRPFCCSKCSGRYAELSAFDDDRFNPVTDEEVPRLICAVSLLHSYEDAADLHDWEIGKHGVQVTFDVKGEEYSSTYLPEVAEEHNLTKDVAIRQLIRKAGYRGPINDKLMALIKVTRYQSKKFRMTYEEYTLLGEEAESEQ</sequence>
<dbReference type="Gene3D" id="3.30.1490.150">
    <property type="entry name" value="Hypothetical protein ph0010, domain 2"/>
    <property type="match status" value="1"/>
</dbReference>
<dbReference type="InterPro" id="IPR023473">
    <property type="entry name" value="AMMECR1"/>
</dbReference>
<dbReference type="EMBL" id="BPLF01000003">
    <property type="protein sequence ID" value="GIX64466.1"/>
    <property type="molecule type" value="Genomic_DNA"/>
</dbReference>
<dbReference type="AlphaFoldDB" id="A0AAV4LZ98"/>
<dbReference type="Pfam" id="PF01871">
    <property type="entry name" value="AMMECR1"/>
    <property type="match status" value="1"/>
</dbReference>
<dbReference type="PANTHER" id="PTHR13016">
    <property type="entry name" value="AMMECR1 HOMOLOG"/>
    <property type="match status" value="1"/>
</dbReference>
<evidence type="ECO:0000313" key="2">
    <source>
        <dbReference type="EMBL" id="GIX64466.1"/>
    </source>
</evidence>
<feature type="domain" description="AMMECR1" evidence="1">
    <location>
        <begin position="1"/>
        <end position="154"/>
    </location>
</feature>
<accession>A0AAV4LZ98</accession>
<dbReference type="PROSITE" id="PS51112">
    <property type="entry name" value="AMMECR1"/>
    <property type="match status" value="1"/>
</dbReference>